<comment type="cofactor">
    <cofactor evidence="1">
        <name>FAD</name>
        <dbReference type="ChEBI" id="CHEBI:57692"/>
    </cofactor>
</comment>
<dbReference type="EMBL" id="BSYA01000054">
    <property type="protein sequence ID" value="GMG29257.1"/>
    <property type="molecule type" value="Genomic_DNA"/>
</dbReference>
<keyword evidence="6" id="KW-0732">Signal</keyword>
<dbReference type="AlphaFoldDB" id="A0AAN4YG73"/>
<dbReference type="PANTHER" id="PTHR42973:SF9">
    <property type="entry name" value="FAD-BINDING PCMH-TYPE DOMAIN-CONTAINING PROTEIN-RELATED"/>
    <property type="match status" value="1"/>
</dbReference>
<protein>
    <submittedName>
        <fullName evidence="8">Unnamed protein product</fullName>
    </submittedName>
</protein>
<feature type="chain" id="PRO_5042842415" evidence="6">
    <location>
        <begin position="21"/>
        <end position="516"/>
    </location>
</feature>
<gene>
    <name evidence="8" type="ORF">Aory04_000553700</name>
</gene>
<proteinExistence type="inferred from homology"/>
<dbReference type="InterPro" id="IPR012951">
    <property type="entry name" value="BBE"/>
</dbReference>
<evidence type="ECO:0000259" key="7">
    <source>
        <dbReference type="PROSITE" id="PS51387"/>
    </source>
</evidence>
<evidence type="ECO:0000256" key="2">
    <source>
        <dbReference type="ARBA" id="ARBA00005466"/>
    </source>
</evidence>
<dbReference type="Gene3D" id="3.30.465.10">
    <property type="match status" value="1"/>
</dbReference>
<dbReference type="GO" id="GO:0071949">
    <property type="term" value="F:FAD binding"/>
    <property type="evidence" value="ECO:0007669"/>
    <property type="project" value="InterPro"/>
</dbReference>
<dbReference type="PANTHER" id="PTHR42973">
    <property type="entry name" value="BINDING OXIDOREDUCTASE, PUTATIVE (AFU_ORTHOLOGUE AFUA_1G17690)-RELATED"/>
    <property type="match status" value="1"/>
</dbReference>
<evidence type="ECO:0000256" key="3">
    <source>
        <dbReference type="ARBA" id="ARBA00022630"/>
    </source>
</evidence>
<dbReference type="Pfam" id="PF01565">
    <property type="entry name" value="FAD_binding_4"/>
    <property type="match status" value="1"/>
</dbReference>
<dbReference type="InterPro" id="IPR016166">
    <property type="entry name" value="FAD-bd_PCMH"/>
</dbReference>
<evidence type="ECO:0000256" key="6">
    <source>
        <dbReference type="SAM" id="SignalP"/>
    </source>
</evidence>
<feature type="domain" description="FAD-binding PCMH-type" evidence="7">
    <location>
        <begin position="72"/>
        <end position="261"/>
    </location>
</feature>
<dbReference type="GO" id="GO:0016491">
    <property type="term" value="F:oxidoreductase activity"/>
    <property type="evidence" value="ECO:0007669"/>
    <property type="project" value="UniProtKB-KW"/>
</dbReference>
<dbReference type="Pfam" id="PF08031">
    <property type="entry name" value="BBE"/>
    <property type="match status" value="1"/>
</dbReference>
<comment type="similarity">
    <text evidence="2">Belongs to the oxygen-dependent FAD-linked oxidoreductase family.</text>
</comment>
<keyword evidence="4" id="KW-0274">FAD</keyword>
<evidence type="ECO:0000256" key="1">
    <source>
        <dbReference type="ARBA" id="ARBA00001974"/>
    </source>
</evidence>
<dbReference type="InterPro" id="IPR036318">
    <property type="entry name" value="FAD-bd_PCMH-like_sf"/>
</dbReference>
<dbReference type="Gene3D" id="3.40.462.20">
    <property type="match status" value="1"/>
</dbReference>
<name>A0AAN4YG73_ASPOZ</name>
<keyword evidence="3" id="KW-0285">Flavoprotein</keyword>
<dbReference type="SUPFAM" id="SSF56176">
    <property type="entry name" value="FAD-binding/transporter-associated domain-like"/>
    <property type="match status" value="1"/>
</dbReference>
<dbReference type="PROSITE" id="PS51387">
    <property type="entry name" value="FAD_PCMH"/>
    <property type="match status" value="1"/>
</dbReference>
<accession>A0AAN4YG73</accession>
<sequence>MLRLKMEVVAALAAWAIASTCENLPIANHWIRGLCPRSNDVKDLGIKLSPAAKVYFPGSEEFEVASTRWSVLEAPKVNIVVVPGTENDVVETVKFANEKDLPFLAYNGAHGAITTLGKMDHGIEIFLDQLNSIDIAKDGKTVKIGGGTKSKAVIDELWAAGKQTGESALASRPERFLHTDMEIVSGTCECVSFLGPALGGGHGWLQGHHGLVADQFISMNVVLADGSLKVLDKKSDLWWAMNGAGHNFGIVTSVTTKLYDIVHYDWVIETLTFSGDKVEAVYQTANDHLLRNGTQPEGVINWSYWLNNPNADPENGVKTVDSAYTKPFHDIGPLSTEPKGGSYTDLAEWTGISLSAPPCQKAGLVNPRFPNYLEEYNVPAQKKAYEIFANAIRGSSAFNNSIFMFEGYSMQGVKAIDSKSSAFAFRGENILSAPLITYAPAGPELDEKAAQLGNELRQVLHKASGRPEVRAYVNYAYGDESPQQWYGSEKWRQDRLQALKKKYDPTGKFSFFAPVA</sequence>
<keyword evidence="5" id="KW-0560">Oxidoreductase</keyword>
<evidence type="ECO:0000256" key="4">
    <source>
        <dbReference type="ARBA" id="ARBA00022827"/>
    </source>
</evidence>
<evidence type="ECO:0000313" key="9">
    <source>
        <dbReference type="Proteomes" id="UP001165205"/>
    </source>
</evidence>
<evidence type="ECO:0000256" key="5">
    <source>
        <dbReference type="ARBA" id="ARBA00023002"/>
    </source>
</evidence>
<reference evidence="8" key="1">
    <citation type="submission" date="2023-04" db="EMBL/GenBank/DDBJ databases">
        <title>Aspergillus oryzae NBRC 4228.</title>
        <authorList>
            <person name="Ichikawa N."/>
            <person name="Sato H."/>
            <person name="Tonouchi N."/>
        </authorList>
    </citation>
    <scope>NUCLEOTIDE SEQUENCE</scope>
    <source>
        <strain evidence="8">NBRC 4228</strain>
    </source>
</reference>
<dbReference type="InterPro" id="IPR006094">
    <property type="entry name" value="Oxid_FAD_bind_N"/>
</dbReference>
<dbReference type="InterPro" id="IPR050416">
    <property type="entry name" value="FAD-linked_Oxidoreductase"/>
</dbReference>
<dbReference type="Proteomes" id="UP001165205">
    <property type="component" value="Unassembled WGS sequence"/>
</dbReference>
<feature type="signal peptide" evidence="6">
    <location>
        <begin position="1"/>
        <end position="20"/>
    </location>
</feature>
<organism evidence="8 9">
    <name type="scientific">Aspergillus oryzae</name>
    <name type="common">Yellow koji mold</name>
    <dbReference type="NCBI Taxonomy" id="5062"/>
    <lineage>
        <taxon>Eukaryota</taxon>
        <taxon>Fungi</taxon>
        <taxon>Dikarya</taxon>
        <taxon>Ascomycota</taxon>
        <taxon>Pezizomycotina</taxon>
        <taxon>Eurotiomycetes</taxon>
        <taxon>Eurotiomycetidae</taxon>
        <taxon>Eurotiales</taxon>
        <taxon>Aspergillaceae</taxon>
        <taxon>Aspergillus</taxon>
        <taxon>Aspergillus subgen. Circumdati</taxon>
    </lineage>
</organism>
<dbReference type="InterPro" id="IPR016169">
    <property type="entry name" value="FAD-bd_PCMH_sub2"/>
</dbReference>
<comment type="caution">
    <text evidence="8">The sequence shown here is derived from an EMBL/GenBank/DDBJ whole genome shotgun (WGS) entry which is preliminary data.</text>
</comment>
<evidence type="ECO:0000313" key="8">
    <source>
        <dbReference type="EMBL" id="GMG29257.1"/>
    </source>
</evidence>